<keyword evidence="4" id="KW-1185">Reference proteome</keyword>
<accession>A0A5P1D6Q0</accession>
<evidence type="ECO:0000313" key="1">
    <source>
        <dbReference type="EMBL" id="MBK3461798.1"/>
    </source>
</evidence>
<proteinExistence type="predicted"/>
<dbReference type="Proteomes" id="UP000408764">
    <property type="component" value="Unassembled WGS sequence"/>
</dbReference>
<comment type="caution">
    <text evidence="2">The sequence shown here is derived from an EMBL/GenBank/DDBJ whole genome shotgun (WGS) entry which is preliminary data.</text>
</comment>
<dbReference type="OrthoDB" id="6999195at2"/>
<dbReference type="RefSeq" id="WP_020301033.1">
    <property type="nucleotide sequence ID" value="NZ_JAEKCT010000007.1"/>
</dbReference>
<gene>
    <name evidence="2" type="ORF">FRT59_03860</name>
    <name evidence="1" type="ORF">JJD71_22270</name>
</gene>
<dbReference type="EMBL" id="VOIW01000001">
    <property type="protein sequence ID" value="MRJ36113.1"/>
    <property type="molecule type" value="Genomic_DNA"/>
</dbReference>
<name>A0A5P1D6Q0_9PSED</name>
<dbReference type="AlphaFoldDB" id="A0A5P1D6Q0"/>
<organism evidence="2 3">
    <name type="scientific">Pseudomonas haemolytica</name>
    <dbReference type="NCBI Taxonomy" id="2600065"/>
    <lineage>
        <taxon>Bacteria</taxon>
        <taxon>Pseudomonadati</taxon>
        <taxon>Pseudomonadota</taxon>
        <taxon>Gammaproteobacteria</taxon>
        <taxon>Pseudomonadales</taxon>
        <taxon>Pseudomonadaceae</taxon>
        <taxon>Pseudomonas</taxon>
    </lineage>
</organism>
<evidence type="ECO:0000313" key="3">
    <source>
        <dbReference type="Proteomes" id="UP000408764"/>
    </source>
</evidence>
<evidence type="ECO:0000313" key="2">
    <source>
        <dbReference type="EMBL" id="MRJ36113.1"/>
    </source>
</evidence>
<dbReference type="EMBL" id="JAENSR010000006">
    <property type="protein sequence ID" value="MBK3461798.1"/>
    <property type="molecule type" value="Genomic_DNA"/>
</dbReference>
<reference evidence="1 4" key="2">
    <citation type="submission" date="2021-01" db="EMBL/GenBank/DDBJ databases">
        <title>Antibiotic resistance and phylogeny of Pseudomonas spp. isolated over three decades from chicken meat in the Norwegian food chain.</title>
        <authorList>
            <person name="Moen B."/>
        </authorList>
    </citation>
    <scope>NUCLEOTIDE SEQUENCE [LARGE SCALE GENOMIC DNA]</scope>
    <source>
        <strain evidence="1 4">MF6766</strain>
    </source>
</reference>
<dbReference type="Proteomes" id="UP000620382">
    <property type="component" value="Unassembled WGS sequence"/>
</dbReference>
<evidence type="ECO:0000313" key="4">
    <source>
        <dbReference type="Proteomes" id="UP000620382"/>
    </source>
</evidence>
<protein>
    <submittedName>
        <fullName evidence="2">Uncharacterized protein</fullName>
    </submittedName>
</protein>
<reference evidence="2 3" key="1">
    <citation type="submission" date="2019-08" db="EMBL/GenBank/DDBJ databases">
        <title>Pseudomonas haemolytica sp. nov. isolated from raw milk and skim milk concentrate.</title>
        <authorList>
            <person name="Hofmann K."/>
            <person name="Huptas C."/>
            <person name="Doll E."/>
            <person name="Scherer S."/>
            <person name="Wenning M."/>
        </authorList>
    </citation>
    <scope>NUCLEOTIDE SEQUENCE [LARGE SCALE GENOMIC DNA]</scope>
    <source>
        <strain evidence="2 3">DSM 108987</strain>
    </source>
</reference>
<sequence length="138" mass="15020">MQLNIQNVTPETVEVQGQSVTRTFAEGVMLSGLIAGAGKNDSAREAIVKQYLDAGLIADAFPAVVRAVRAREAHSAAERERQLAESRAHAERVASYATPTALEVARRRAKREAREAEYRARGAAIRAANGRSSWSSWE</sequence>